<dbReference type="PANTHER" id="PTHR23517">
    <property type="entry name" value="RESISTANCE PROTEIN MDTM, PUTATIVE-RELATED-RELATED"/>
    <property type="match status" value="1"/>
</dbReference>
<feature type="transmembrane region" description="Helical" evidence="7">
    <location>
        <begin position="31"/>
        <end position="53"/>
    </location>
</feature>
<keyword evidence="3" id="KW-1003">Cell membrane</keyword>
<dbReference type="PANTHER" id="PTHR23517:SF3">
    <property type="entry name" value="INTEGRAL MEMBRANE TRANSPORT PROTEIN"/>
    <property type="match status" value="1"/>
</dbReference>
<dbReference type="AlphaFoldDB" id="A0A292YJS0"/>
<evidence type="ECO:0000256" key="5">
    <source>
        <dbReference type="ARBA" id="ARBA00022989"/>
    </source>
</evidence>
<comment type="caution">
    <text evidence="9">The sequence shown here is derived from an EMBL/GenBank/DDBJ whole genome shotgun (WGS) entry which is preliminary data.</text>
</comment>
<evidence type="ECO:0000256" key="1">
    <source>
        <dbReference type="ARBA" id="ARBA00004651"/>
    </source>
</evidence>
<comment type="subcellular location">
    <subcellularLocation>
        <location evidence="1">Cell membrane</location>
        <topology evidence="1">Multi-pass membrane protein</topology>
    </subcellularLocation>
</comment>
<dbReference type="Pfam" id="PF07690">
    <property type="entry name" value="MFS_1"/>
    <property type="match status" value="2"/>
</dbReference>
<gene>
    <name evidence="9" type="ORF">EFBL_3026</name>
</gene>
<dbReference type="SUPFAM" id="SSF103473">
    <property type="entry name" value="MFS general substrate transporter"/>
    <property type="match status" value="1"/>
</dbReference>
<dbReference type="Proteomes" id="UP000217785">
    <property type="component" value="Unassembled WGS sequence"/>
</dbReference>
<keyword evidence="5 7" id="KW-1133">Transmembrane helix</keyword>
<dbReference type="Gene3D" id="1.20.1250.20">
    <property type="entry name" value="MFS general substrate transporter like domains"/>
    <property type="match status" value="1"/>
</dbReference>
<dbReference type="GO" id="GO:0022857">
    <property type="term" value="F:transmembrane transporter activity"/>
    <property type="evidence" value="ECO:0007669"/>
    <property type="project" value="InterPro"/>
</dbReference>
<reference evidence="10" key="1">
    <citation type="submission" date="2017-07" db="EMBL/GenBank/DDBJ databases">
        <title>Draft genome sequence of Effusibacillus lacus strain skLN1.</title>
        <authorList>
            <person name="Watanabe M."/>
            <person name="Kojima H."/>
            <person name="Fukui M."/>
        </authorList>
    </citation>
    <scope>NUCLEOTIDE SEQUENCE [LARGE SCALE GENOMIC DNA]</scope>
    <source>
        <strain evidence="10">skLN1</strain>
    </source>
</reference>
<name>A0A292YJS0_9BACL</name>
<feature type="transmembrane region" description="Helical" evidence="7">
    <location>
        <begin position="206"/>
        <end position="226"/>
    </location>
</feature>
<feature type="transmembrane region" description="Helical" evidence="7">
    <location>
        <begin position="238"/>
        <end position="256"/>
    </location>
</feature>
<keyword evidence="4 7" id="KW-0812">Transmembrane</keyword>
<evidence type="ECO:0000313" key="10">
    <source>
        <dbReference type="Proteomes" id="UP000217785"/>
    </source>
</evidence>
<keyword evidence="6 7" id="KW-0472">Membrane</keyword>
<evidence type="ECO:0000256" key="4">
    <source>
        <dbReference type="ARBA" id="ARBA00022692"/>
    </source>
</evidence>
<dbReference type="RefSeq" id="WP_096183076.1">
    <property type="nucleotide sequence ID" value="NZ_BDUF01000095.1"/>
</dbReference>
<evidence type="ECO:0000256" key="7">
    <source>
        <dbReference type="SAM" id="Phobius"/>
    </source>
</evidence>
<feature type="transmembrane region" description="Helical" evidence="7">
    <location>
        <begin position="153"/>
        <end position="172"/>
    </location>
</feature>
<feature type="domain" description="Major facilitator superfamily (MFS) profile" evidence="8">
    <location>
        <begin position="1"/>
        <end position="380"/>
    </location>
</feature>
<evidence type="ECO:0000259" key="8">
    <source>
        <dbReference type="PROSITE" id="PS50850"/>
    </source>
</evidence>
<dbReference type="OrthoDB" id="9800416at2"/>
<dbReference type="EMBL" id="BDUF01000095">
    <property type="protein sequence ID" value="GAX91357.1"/>
    <property type="molecule type" value="Genomic_DNA"/>
</dbReference>
<evidence type="ECO:0000313" key="9">
    <source>
        <dbReference type="EMBL" id="GAX91357.1"/>
    </source>
</evidence>
<organism evidence="9 10">
    <name type="scientific">Effusibacillus lacus</name>
    <dbReference type="NCBI Taxonomy" id="1348429"/>
    <lineage>
        <taxon>Bacteria</taxon>
        <taxon>Bacillati</taxon>
        <taxon>Bacillota</taxon>
        <taxon>Bacilli</taxon>
        <taxon>Bacillales</taxon>
        <taxon>Alicyclobacillaceae</taxon>
        <taxon>Effusibacillus</taxon>
    </lineage>
</organism>
<dbReference type="InterPro" id="IPR011701">
    <property type="entry name" value="MFS"/>
</dbReference>
<proteinExistence type="predicted"/>
<sequence length="394" mass="42468">MFYVLLLIHSLYSAALQGTRPIVSIYADGQGASALVIGLLVSTYALFPMLLAVRTGRWLDQYGARFMVTIGATGMLVSLLVPMLYPSLGTLFFSQILRGFAQLFVHLSLQKTVGNLPGHRDKWIAAFTLTGSLGELLGPLISGFSYEHFGFRVSLGISCFIILLALVIGFMMEPTAWKSGASSLKHNYQTTGSAWKMLRQVNLRNALIISGLVLYSKDLFVAYFPVYGSDVGLSPGSIGGIISIMGAMSMVVRLIQFQLVQAFGRGTVLMITLIISGISYLLIPGTVSFLCLAVLAGLLGVGLGLGQPLSLVYALNVTRPERHGEVLGVRITFNRVSQFAAPFLFGGIGGFAGLAPIFWISGGILLIGSYFTRIRAIESDENALTMEKGNMNVR</sequence>
<dbReference type="InterPro" id="IPR020846">
    <property type="entry name" value="MFS_dom"/>
</dbReference>
<keyword evidence="10" id="KW-1185">Reference proteome</keyword>
<keyword evidence="2" id="KW-0813">Transport</keyword>
<dbReference type="PROSITE" id="PS50850">
    <property type="entry name" value="MFS"/>
    <property type="match status" value="1"/>
</dbReference>
<feature type="transmembrane region" description="Helical" evidence="7">
    <location>
        <begin position="65"/>
        <end position="85"/>
    </location>
</feature>
<dbReference type="InterPro" id="IPR050171">
    <property type="entry name" value="MFS_Transporters"/>
</dbReference>
<feature type="transmembrane region" description="Helical" evidence="7">
    <location>
        <begin position="343"/>
        <end position="367"/>
    </location>
</feature>
<accession>A0A292YJS0</accession>
<protein>
    <submittedName>
        <fullName evidence="9">MFS transporter</fullName>
    </submittedName>
</protein>
<evidence type="ECO:0000256" key="3">
    <source>
        <dbReference type="ARBA" id="ARBA00022475"/>
    </source>
</evidence>
<feature type="transmembrane region" description="Helical" evidence="7">
    <location>
        <begin position="268"/>
        <end position="301"/>
    </location>
</feature>
<dbReference type="InterPro" id="IPR036259">
    <property type="entry name" value="MFS_trans_sf"/>
</dbReference>
<evidence type="ECO:0000256" key="6">
    <source>
        <dbReference type="ARBA" id="ARBA00023136"/>
    </source>
</evidence>
<evidence type="ECO:0000256" key="2">
    <source>
        <dbReference type="ARBA" id="ARBA00022448"/>
    </source>
</evidence>
<dbReference type="GO" id="GO:0005886">
    <property type="term" value="C:plasma membrane"/>
    <property type="evidence" value="ECO:0007669"/>
    <property type="project" value="UniProtKB-SubCell"/>
</dbReference>